<dbReference type="SMART" id="SM00382">
    <property type="entry name" value="AAA"/>
    <property type="match status" value="1"/>
</dbReference>
<dbReference type="SUPFAM" id="SSF52540">
    <property type="entry name" value="P-loop containing nucleoside triphosphate hydrolases"/>
    <property type="match status" value="1"/>
</dbReference>
<dbReference type="InterPro" id="IPR003439">
    <property type="entry name" value="ABC_transporter-like_ATP-bd"/>
</dbReference>
<dbReference type="Proteomes" id="UP000373449">
    <property type="component" value="Unassembled WGS sequence"/>
</dbReference>
<dbReference type="CDD" id="cd03214">
    <property type="entry name" value="ABC_Iron-Siderophores_B12_Hemin"/>
    <property type="match status" value="1"/>
</dbReference>
<evidence type="ECO:0000313" key="8">
    <source>
        <dbReference type="EMBL" id="VFS46377.1"/>
    </source>
</evidence>
<evidence type="ECO:0000256" key="2">
    <source>
        <dbReference type="ARBA" id="ARBA00022741"/>
    </source>
</evidence>
<dbReference type="InterPro" id="IPR017871">
    <property type="entry name" value="ABC_transporter-like_CS"/>
</dbReference>
<dbReference type="Proteomes" id="UP000224974">
    <property type="component" value="Unassembled WGS sequence"/>
</dbReference>
<reference evidence="8 10" key="3">
    <citation type="submission" date="2019-03" db="EMBL/GenBank/DDBJ databases">
        <authorList>
            <consortium name="Pathogen Informatics"/>
        </authorList>
    </citation>
    <scope>NUCLEOTIDE SEQUENCE [LARGE SCALE GENOMIC DNA]</scope>
    <source>
        <strain evidence="8 10">NCTC12282</strain>
    </source>
</reference>
<evidence type="ECO:0000313" key="10">
    <source>
        <dbReference type="Proteomes" id="UP000373449"/>
    </source>
</evidence>
<dbReference type="PANTHER" id="PTHR42794">
    <property type="entry name" value="HEMIN IMPORT ATP-BINDING PROTEIN HMUV"/>
    <property type="match status" value="1"/>
</dbReference>
<keyword evidence="4" id="KW-1278">Translocase</keyword>
<dbReference type="GO" id="GO:0016887">
    <property type="term" value="F:ATP hydrolysis activity"/>
    <property type="evidence" value="ECO:0007669"/>
    <property type="project" value="InterPro"/>
</dbReference>
<dbReference type="PANTHER" id="PTHR42794:SF1">
    <property type="entry name" value="HEMIN IMPORT ATP-BINDING PROTEIN HMUV"/>
    <property type="match status" value="1"/>
</dbReference>
<dbReference type="RefSeq" id="WP_029094769.1">
    <property type="nucleotide sequence ID" value="NZ_BRLG01000013.1"/>
</dbReference>
<evidence type="ECO:0000259" key="6">
    <source>
        <dbReference type="PROSITE" id="PS50893"/>
    </source>
</evidence>
<dbReference type="Pfam" id="PF00005">
    <property type="entry name" value="ABC_tran"/>
    <property type="match status" value="1"/>
</dbReference>
<evidence type="ECO:0000256" key="3">
    <source>
        <dbReference type="ARBA" id="ARBA00022840"/>
    </source>
</evidence>
<dbReference type="PROSITE" id="PS50893">
    <property type="entry name" value="ABC_TRANSPORTER_2"/>
    <property type="match status" value="1"/>
</dbReference>
<dbReference type="Gene3D" id="3.40.50.300">
    <property type="entry name" value="P-loop containing nucleotide triphosphate hydrolases"/>
    <property type="match status" value="1"/>
</dbReference>
<sequence length="258" mass="28811">MLKADNLVYRRLNNTIVNNVSLNLVPGELVTIIGPNGAGKSTLLRILTGYLKPDSGNCFLQGRCMSQWPHKELAKVRGVMNQQSGLSFPFSVSDVIAMGRAPYGINKSNQQAIDCAVEMTECGPLLKRNYNQLSGGEKQRVQLGRLMAQLWNSSPEQRYLFLDEPTSALDLYHQQQTLRLLKKMTREAPFSVCTVLHDLNLAALYADKILLLHQGTLVASGTPKEVLNSELLTRWYQADLCVCDHPETQGLPQVCLRR</sequence>
<organism evidence="7 9">
    <name type="scientific">Budvicia aquatica</name>
    <dbReference type="NCBI Taxonomy" id="82979"/>
    <lineage>
        <taxon>Bacteria</taxon>
        <taxon>Pseudomonadati</taxon>
        <taxon>Pseudomonadota</taxon>
        <taxon>Gammaproteobacteria</taxon>
        <taxon>Enterobacterales</taxon>
        <taxon>Budviciaceae</taxon>
        <taxon>Budvicia</taxon>
    </lineage>
</organism>
<dbReference type="GO" id="GO:0005524">
    <property type="term" value="F:ATP binding"/>
    <property type="evidence" value="ECO:0007669"/>
    <property type="project" value="UniProtKB-KW"/>
</dbReference>
<dbReference type="AlphaFoldDB" id="A0A2C6DJE1"/>
<keyword evidence="3 7" id="KW-0067">ATP-binding</keyword>
<dbReference type="EMBL" id="PDDX01000001">
    <property type="protein sequence ID" value="PHI28452.1"/>
    <property type="molecule type" value="Genomic_DNA"/>
</dbReference>
<dbReference type="EC" id="3.6.3.-" evidence="8"/>
<reference evidence="7" key="1">
    <citation type="submission" date="2017-09" db="EMBL/GenBank/DDBJ databases">
        <title>FDA dAtabase for Regulatory Grade micrObial Sequences (FDA-ARGOS): Supporting development and validation of Infectious Disease Dx tests.</title>
        <authorList>
            <person name="Minogue T."/>
            <person name="Wolcott M."/>
            <person name="Wasieloski L."/>
            <person name="Aguilar W."/>
            <person name="Moore D."/>
            <person name="Tallon L.J."/>
            <person name="Sadzewicz L."/>
            <person name="Ott S."/>
            <person name="Zhao X."/>
            <person name="Nagaraj S."/>
            <person name="Vavikolanu K."/>
            <person name="Aluvathingal J."/>
            <person name="Nadendla S."/>
            <person name="Sichtig H."/>
        </authorList>
    </citation>
    <scope>NUCLEOTIDE SEQUENCE</scope>
    <source>
        <strain evidence="7">FDAARGOS_387</strain>
    </source>
</reference>
<evidence type="ECO:0000256" key="1">
    <source>
        <dbReference type="ARBA" id="ARBA00022448"/>
    </source>
</evidence>
<dbReference type="InterPro" id="IPR003593">
    <property type="entry name" value="AAA+_ATPase"/>
</dbReference>
<keyword evidence="1" id="KW-0813">Transport</keyword>
<dbReference type="OrthoDB" id="5292475at2"/>
<dbReference type="EMBL" id="CAADJA010000002">
    <property type="protein sequence ID" value="VFS46377.1"/>
    <property type="molecule type" value="Genomic_DNA"/>
</dbReference>
<dbReference type="NCBIfam" id="NF010068">
    <property type="entry name" value="PRK13548.1"/>
    <property type="match status" value="1"/>
</dbReference>
<keyword evidence="8" id="KW-0378">Hydrolase</keyword>
<protein>
    <submittedName>
        <fullName evidence="7">Heme ABC transporter ATP-binding protein</fullName>
    </submittedName>
    <submittedName>
        <fullName evidence="8">Hemin import ATP-binding protein HmuV</fullName>
        <ecNumber evidence="8">3.6.3.-</ecNumber>
    </submittedName>
</protein>
<dbReference type="InterPro" id="IPR027417">
    <property type="entry name" value="P-loop_NTPase"/>
</dbReference>
<reference evidence="9" key="2">
    <citation type="submission" date="2017-09" db="EMBL/GenBank/DDBJ databases">
        <title>FDA dAtabase for Regulatory Grade micrObial Sequences (FDA-ARGOS): Supporting development and validation of Infectious Disease Dx tests.</title>
        <authorList>
            <person name="Minogue T."/>
            <person name="Wolcott M."/>
            <person name="Wasieloski L."/>
            <person name="Aguilar W."/>
            <person name="Moore D."/>
            <person name="Tallon L."/>
            <person name="Sadzewicz L."/>
            <person name="Ott S."/>
            <person name="Zhao X."/>
            <person name="Nagaraj S."/>
            <person name="Vavikolanu K."/>
            <person name="Aluvathingal J."/>
            <person name="Nadendla S."/>
            <person name="Sichtig H."/>
        </authorList>
    </citation>
    <scope>NUCLEOTIDE SEQUENCE [LARGE SCALE GENOMIC DNA]</scope>
    <source>
        <strain evidence="9">FDAARGOS_387</strain>
    </source>
</reference>
<feature type="domain" description="ABC transporter" evidence="6">
    <location>
        <begin position="2"/>
        <end position="239"/>
    </location>
</feature>
<keyword evidence="2" id="KW-0547">Nucleotide-binding</keyword>
<name>A0A2C6DJE1_9GAMM</name>
<proteinExistence type="predicted"/>
<accession>A0A2C6DJE1</accession>
<evidence type="ECO:0000256" key="5">
    <source>
        <dbReference type="ARBA" id="ARBA00037066"/>
    </source>
</evidence>
<keyword evidence="9" id="KW-1185">Reference proteome</keyword>
<comment type="function">
    <text evidence="5">Part of the ABC transporter complex HmuTUV involved in hemin import. Responsible for energy coupling to the transport system.</text>
</comment>
<gene>
    <name evidence="8" type="primary">hmuV</name>
    <name evidence="7" type="ORF">CRN84_03465</name>
    <name evidence="8" type="ORF">NCTC12282_01286</name>
</gene>
<dbReference type="STRING" id="1111728.GCA_000427805_02038"/>
<dbReference type="PROSITE" id="PS00211">
    <property type="entry name" value="ABC_TRANSPORTER_1"/>
    <property type="match status" value="1"/>
</dbReference>
<evidence type="ECO:0000313" key="7">
    <source>
        <dbReference type="EMBL" id="PHI28452.1"/>
    </source>
</evidence>
<evidence type="ECO:0000313" key="9">
    <source>
        <dbReference type="Proteomes" id="UP000224974"/>
    </source>
</evidence>
<evidence type="ECO:0000256" key="4">
    <source>
        <dbReference type="ARBA" id="ARBA00022967"/>
    </source>
</evidence>